<protein>
    <submittedName>
        <fullName evidence="3">Exonuclease SbcCD subunit D</fullName>
    </submittedName>
</protein>
<dbReference type="RefSeq" id="WP_276239706.1">
    <property type="nucleotide sequence ID" value="NZ_CP119991.1"/>
</dbReference>
<sequence length="496" mass="55468">MNLGHLADIHLGHRQYGLNQREDDMTSTFKTTLQLIMRDDPDAILLPGDLFHSRDLRPKVLEAAEKGLSVVPDDVPVLVSRGNHDENLTPRDVTWLNYLHRRGHIVLLEADLESGPEAATFEPHDPNEPGEDAGFYDIETDSGTVRVFGLQWRGARTDTALEKVAKGIGETAEEHGHPDYTVLLSHFGIEDEVPALGGNVTHAELRDVREVVDYLALGHIHKRYDASGWIYNPGSPEAHSTSEARDDWDHGYYSVNLTQVDDDYDGPGRLAHDVEHNHSRRRPFYTIEFDVTPYESAGELETAFRDHLEDEQGALQRYTDREEFLWGSDRREPMIDLRFEGTLQFDRGSFRVDELADRAETVYHALYVQTNTSRVTTAEIQELLAELADDEVFVDGRLQTAALEQRVFVTIATESEYSDHADEVATLLGDAHRMAQSGESTDDIVDVVSGSRRELFPGATMDVSLDVAEDPFTEGEHTDESTAEQQSAAASGGDAE</sequence>
<keyword evidence="3" id="KW-0269">Exonuclease</keyword>
<dbReference type="EMBL" id="JBHTAG010000001">
    <property type="protein sequence ID" value="MFC7095728.1"/>
    <property type="molecule type" value="Genomic_DNA"/>
</dbReference>
<dbReference type="PANTHER" id="PTHR30337">
    <property type="entry name" value="COMPONENT OF ATP-DEPENDENT DSDNA EXONUCLEASE"/>
    <property type="match status" value="1"/>
</dbReference>
<dbReference type="SUPFAM" id="SSF56300">
    <property type="entry name" value="Metallo-dependent phosphatases"/>
    <property type="match status" value="1"/>
</dbReference>
<evidence type="ECO:0000313" key="3">
    <source>
        <dbReference type="EMBL" id="MFC7095728.1"/>
    </source>
</evidence>
<dbReference type="InterPro" id="IPR029052">
    <property type="entry name" value="Metallo-depent_PP-like"/>
</dbReference>
<evidence type="ECO:0000313" key="4">
    <source>
        <dbReference type="Proteomes" id="UP001596388"/>
    </source>
</evidence>
<dbReference type="GeneID" id="79271939"/>
<name>A0ABD5WV44_9EURY</name>
<accession>A0ABD5WV44</accession>
<feature type="region of interest" description="Disordered" evidence="1">
    <location>
        <begin position="468"/>
        <end position="496"/>
    </location>
</feature>
<evidence type="ECO:0000256" key="1">
    <source>
        <dbReference type="SAM" id="MobiDB-lite"/>
    </source>
</evidence>
<dbReference type="Gene3D" id="3.60.21.10">
    <property type="match status" value="1"/>
</dbReference>
<dbReference type="Pfam" id="PF00149">
    <property type="entry name" value="Metallophos"/>
    <property type="match status" value="1"/>
</dbReference>
<feature type="domain" description="Calcineurin-like phosphoesterase" evidence="2">
    <location>
        <begin position="1"/>
        <end position="222"/>
    </location>
</feature>
<dbReference type="PANTHER" id="PTHR30337:SF0">
    <property type="entry name" value="NUCLEASE SBCCD SUBUNIT D"/>
    <property type="match status" value="1"/>
</dbReference>
<dbReference type="InterPro" id="IPR004843">
    <property type="entry name" value="Calcineurin-like_PHP"/>
</dbReference>
<evidence type="ECO:0000259" key="2">
    <source>
        <dbReference type="Pfam" id="PF00149"/>
    </source>
</evidence>
<proteinExistence type="predicted"/>
<reference evidence="3 4" key="1">
    <citation type="journal article" date="2019" name="Int. J. Syst. Evol. Microbiol.">
        <title>The Global Catalogue of Microorganisms (GCM) 10K type strain sequencing project: providing services to taxonomists for standard genome sequencing and annotation.</title>
        <authorList>
            <consortium name="The Broad Institute Genomics Platform"/>
            <consortium name="The Broad Institute Genome Sequencing Center for Infectious Disease"/>
            <person name="Wu L."/>
            <person name="Ma J."/>
        </authorList>
    </citation>
    <scope>NUCLEOTIDE SEQUENCE [LARGE SCALE GENOMIC DNA]</scope>
    <source>
        <strain evidence="3 4">DT55</strain>
    </source>
</reference>
<dbReference type="GO" id="GO:0004527">
    <property type="term" value="F:exonuclease activity"/>
    <property type="evidence" value="ECO:0007669"/>
    <property type="project" value="UniProtKB-KW"/>
</dbReference>
<feature type="compositionally biased region" description="Low complexity" evidence="1">
    <location>
        <begin position="483"/>
        <end position="496"/>
    </location>
</feature>
<dbReference type="Proteomes" id="UP001596388">
    <property type="component" value="Unassembled WGS sequence"/>
</dbReference>
<organism evidence="3 4">
    <name type="scientific">Halobaculum marinum</name>
    <dbReference type="NCBI Taxonomy" id="3031996"/>
    <lineage>
        <taxon>Archaea</taxon>
        <taxon>Methanobacteriati</taxon>
        <taxon>Methanobacteriota</taxon>
        <taxon>Stenosarchaea group</taxon>
        <taxon>Halobacteria</taxon>
        <taxon>Halobacteriales</taxon>
        <taxon>Haloferacaceae</taxon>
        <taxon>Halobaculum</taxon>
    </lineage>
</organism>
<keyword evidence="4" id="KW-1185">Reference proteome</keyword>
<dbReference type="AlphaFoldDB" id="A0ABD5WV44"/>
<keyword evidence="3" id="KW-0378">Hydrolase</keyword>
<dbReference type="InterPro" id="IPR050535">
    <property type="entry name" value="DNA_Repair-Maintenance_Comp"/>
</dbReference>
<comment type="caution">
    <text evidence="3">The sequence shown here is derived from an EMBL/GenBank/DDBJ whole genome shotgun (WGS) entry which is preliminary data.</text>
</comment>
<keyword evidence="3" id="KW-0540">Nuclease</keyword>
<gene>
    <name evidence="3" type="ORF">ACFQKD_00290</name>
</gene>